<dbReference type="PANTHER" id="PTHR20910:SF1">
    <property type="entry name" value="SUPEROXIDE DISMUTASE COPPER_ZINC BINDING DOMAIN-CONTAINING PROTEIN"/>
    <property type="match status" value="1"/>
</dbReference>
<protein>
    <recommendedName>
        <fullName evidence="4">Superoxide dismutase</fullName>
    </recommendedName>
</protein>
<dbReference type="InterPro" id="IPR036423">
    <property type="entry name" value="SOD-like_Cu/Zn_dom_sf"/>
</dbReference>
<dbReference type="GO" id="GO:0006801">
    <property type="term" value="P:superoxide metabolic process"/>
    <property type="evidence" value="ECO:0007669"/>
    <property type="project" value="InterPro"/>
</dbReference>
<dbReference type="Gene3D" id="2.60.40.200">
    <property type="entry name" value="Superoxide dismutase, copper/zinc binding domain"/>
    <property type="match status" value="3"/>
</dbReference>
<evidence type="ECO:0008006" key="4">
    <source>
        <dbReference type="Google" id="ProtNLM"/>
    </source>
</evidence>
<accession>A0AAV4QWU6</accession>
<keyword evidence="3" id="KW-1185">Reference proteome</keyword>
<dbReference type="EMBL" id="BPLR01006812">
    <property type="protein sequence ID" value="GIY12590.1"/>
    <property type="molecule type" value="Genomic_DNA"/>
</dbReference>
<dbReference type="InterPro" id="IPR053257">
    <property type="entry name" value="Cu-only_SOD"/>
</dbReference>
<comment type="caution">
    <text evidence="2">The sequence shown here is derived from an EMBL/GenBank/DDBJ whole genome shotgun (WGS) entry which is preliminary data.</text>
</comment>
<feature type="region of interest" description="Disordered" evidence="1">
    <location>
        <begin position="1"/>
        <end position="22"/>
    </location>
</feature>
<evidence type="ECO:0000313" key="3">
    <source>
        <dbReference type="Proteomes" id="UP001054945"/>
    </source>
</evidence>
<organism evidence="2 3">
    <name type="scientific">Caerostris extrusa</name>
    <name type="common">Bark spider</name>
    <name type="synonym">Caerostris bankana</name>
    <dbReference type="NCBI Taxonomy" id="172846"/>
    <lineage>
        <taxon>Eukaryota</taxon>
        <taxon>Metazoa</taxon>
        <taxon>Ecdysozoa</taxon>
        <taxon>Arthropoda</taxon>
        <taxon>Chelicerata</taxon>
        <taxon>Arachnida</taxon>
        <taxon>Araneae</taxon>
        <taxon>Araneomorphae</taxon>
        <taxon>Entelegynae</taxon>
        <taxon>Araneoidea</taxon>
        <taxon>Araneidae</taxon>
        <taxon>Caerostris</taxon>
    </lineage>
</organism>
<dbReference type="AlphaFoldDB" id="A0AAV4QWU6"/>
<evidence type="ECO:0000313" key="2">
    <source>
        <dbReference type="EMBL" id="GIY12590.1"/>
    </source>
</evidence>
<dbReference type="PANTHER" id="PTHR20910">
    <property type="entry name" value="AGAP001623-PA"/>
    <property type="match status" value="1"/>
</dbReference>
<reference evidence="2 3" key="1">
    <citation type="submission" date="2021-06" db="EMBL/GenBank/DDBJ databases">
        <title>Caerostris extrusa draft genome.</title>
        <authorList>
            <person name="Kono N."/>
            <person name="Arakawa K."/>
        </authorList>
    </citation>
    <scope>NUCLEOTIDE SEQUENCE [LARGE SCALE GENOMIC DNA]</scope>
</reference>
<dbReference type="SUPFAM" id="SSF49329">
    <property type="entry name" value="Cu,Zn superoxide dismutase-like"/>
    <property type="match status" value="3"/>
</dbReference>
<evidence type="ECO:0000256" key="1">
    <source>
        <dbReference type="SAM" id="MobiDB-lite"/>
    </source>
</evidence>
<dbReference type="GO" id="GO:0046872">
    <property type="term" value="F:metal ion binding"/>
    <property type="evidence" value="ECO:0007669"/>
    <property type="project" value="InterPro"/>
</dbReference>
<proteinExistence type="predicted"/>
<gene>
    <name evidence="2" type="primary">AVEN_118203_1</name>
    <name evidence="2" type="ORF">CEXT_89861</name>
</gene>
<dbReference type="Proteomes" id="UP001054945">
    <property type="component" value="Unassembled WGS sequence"/>
</dbReference>
<name>A0AAV4QWU6_CAEEX</name>
<sequence>MSIWLMSCGRSSESERSPRETNPVLVRQVSDVNVGSYETSFLKHSLVCGFGTHNTMDRTRIGMTVLLFLLGIWKIAESQVVTASSNGLVASINSGGLQGNIEFLDDPKGTSIRIFLRGGTYGEKFRWKIHEFPPVPGTANPCSAEKIGRMYVDFTETHGPITVGQDMVLLSNLKLIGNASILGRTLVLRSPETGRVACSVIQPTSRIRTYQAKLSTPLGGTVIIRQSGFGTGILSQLWYVNGTRRDSIHRWAILQTLTGSTESPSAVYQNEITRCVNLQATPFFHISETVGYAAVGREPNAITGRTYHTVLSAPVLEKVQNSLYIVIYSDIDPSEPLACARLIPIEPKQAMAKFDSEVVGEISFRQESPFDPTLVTINLSGLNNKAYSYGIDELPLIFRGDKSEVCPNVKTVIYNPLKKSPDSVPEPNKGSSDHVVGRAIIIYYPDGRPLACANIELSGRRVVTAFATFDFPLQGQLILRQDRDDPSADTSVYLELSYPSGASHTKTYHHPWHVNDRAIPTGQRFSLSGIDCLQAGSVFNPYNVSVDGFYYSHCSGLASQRCQIGDFSGKLRYLDIPPFGVQGNKQQIARYYFTDPSLPLAGPTSVIGRSVVINEPDFGEGRLACANIFEHFSDYGK</sequence>